<evidence type="ECO:0000256" key="1">
    <source>
        <dbReference type="ARBA" id="ARBA00004173"/>
    </source>
</evidence>
<dbReference type="Pfam" id="PF05057">
    <property type="entry name" value="DUF676"/>
    <property type="match status" value="1"/>
</dbReference>
<dbReference type="EMBL" id="WNKQ01000008">
    <property type="protein sequence ID" value="KAF5849933.1"/>
    <property type="molecule type" value="Genomic_DNA"/>
</dbReference>
<evidence type="ECO:0000256" key="6">
    <source>
        <dbReference type="ARBA" id="ARBA00023128"/>
    </source>
</evidence>
<keyword evidence="6" id="KW-0496">Mitochondrion</keyword>
<dbReference type="InterPro" id="IPR052374">
    <property type="entry name" value="SERAC1"/>
</dbReference>
<sequence length="291" mass="32708">MKHFFTNLFNKIFSRGERDQSQDVSGASRNDAIGPRVLHDGSFDTSVGVDVVFIHGLRGSRVQTWSAGEYFWPKDFLSEDLENARIITWGYDANVANGFSYASRESIRGHAETLLRDLYRIRRSTTRPIIFVCHSLGGLVCKEALIIAAAYDKHQRHPNLAATYANTRGVIFLGTPHRGSETAALGQVLAKIAVLHQPNIQLLESLQVDSHTLERQREEFITISRSLSIVCVREELPTRIGMIVSEASASYDGFEIERGAIPADHVNMVKFRSKEDIGYERVLSWIQEMQG</sequence>
<feature type="domain" description="DUF676" evidence="8">
    <location>
        <begin position="51"/>
        <end position="198"/>
    </location>
</feature>
<keyword evidence="5" id="KW-0256">Endoplasmic reticulum</keyword>
<dbReference type="InterPro" id="IPR029058">
    <property type="entry name" value="AB_hydrolase_fold"/>
</dbReference>
<keyword evidence="7" id="KW-0472">Membrane</keyword>
<evidence type="ECO:0000256" key="7">
    <source>
        <dbReference type="ARBA" id="ARBA00023136"/>
    </source>
</evidence>
<dbReference type="Gene3D" id="3.40.50.1820">
    <property type="entry name" value="alpha/beta hydrolase"/>
    <property type="match status" value="1"/>
</dbReference>
<dbReference type="PANTHER" id="PTHR48182:SF2">
    <property type="entry name" value="PROTEIN SERAC1"/>
    <property type="match status" value="1"/>
</dbReference>
<dbReference type="GO" id="GO:0016020">
    <property type="term" value="C:membrane"/>
    <property type="evidence" value="ECO:0007669"/>
    <property type="project" value="UniProtKB-SubCell"/>
</dbReference>
<dbReference type="GO" id="GO:0005783">
    <property type="term" value="C:endoplasmic reticulum"/>
    <property type="evidence" value="ECO:0007669"/>
    <property type="project" value="UniProtKB-SubCell"/>
</dbReference>
<organism evidence="9 10">
    <name type="scientific">Cochliobolus sativus</name>
    <name type="common">Common root rot and spot blotch fungus</name>
    <name type="synonym">Bipolaris sorokiniana</name>
    <dbReference type="NCBI Taxonomy" id="45130"/>
    <lineage>
        <taxon>Eukaryota</taxon>
        <taxon>Fungi</taxon>
        <taxon>Dikarya</taxon>
        <taxon>Ascomycota</taxon>
        <taxon>Pezizomycotina</taxon>
        <taxon>Dothideomycetes</taxon>
        <taxon>Pleosporomycetidae</taxon>
        <taxon>Pleosporales</taxon>
        <taxon>Pleosporineae</taxon>
        <taxon>Pleosporaceae</taxon>
        <taxon>Bipolaris</taxon>
    </lineage>
</organism>
<name>A0A8H6DVY7_COCSA</name>
<dbReference type="AlphaFoldDB" id="A0A8H6DVY7"/>
<comment type="similarity">
    <text evidence="4">Belongs to the putative lipase ROG1 family.</text>
</comment>
<dbReference type="GO" id="GO:0005739">
    <property type="term" value="C:mitochondrion"/>
    <property type="evidence" value="ECO:0007669"/>
    <property type="project" value="UniProtKB-SubCell"/>
</dbReference>
<evidence type="ECO:0000313" key="10">
    <source>
        <dbReference type="Proteomes" id="UP000624244"/>
    </source>
</evidence>
<evidence type="ECO:0000256" key="3">
    <source>
        <dbReference type="ARBA" id="ARBA00004370"/>
    </source>
</evidence>
<dbReference type="SUPFAM" id="SSF53474">
    <property type="entry name" value="alpha/beta-Hydrolases"/>
    <property type="match status" value="1"/>
</dbReference>
<gene>
    <name evidence="9" type="ORF">GGP41_005368</name>
</gene>
<reference evidence="9" key="1">
    <citation type="submission" date="2019-11" db="EMBL/GenBank/DDBJ databases">
        <title>Bipolaris sorokiniana Genome sequencing.</title>
        <authorList>
            <person name="Wang H."/>
        </authorList>
    </citation>
    <scope>NUCLEOTIDE SEQUENCE</scope>
</reference>
<dbReference type="PANTHER" id="PTHR48182">
    <property type="entry name" value="PROTEIN SERAC1"/>
    <property type="match status" value="1"/>
</dbReference>
<accession>A0A8H6DVY7</accession>
<evidence type="ECO:0000256" key="2">
    <source>
        <dbReference type="ARBA" id="ARBA00004240"/>
    </source>
</evidence>
<dbReference type="OMA" id="TARIITW"/>
<comment type="caution">
    <text evidence="9">The sequence shown here is derived from an EMBL/GenBank/DDBJ whole genome shotgun (WGS) entry which is preliminary data.</text>
</comment>
<dbReference type="Proteomes" id="UP000624244">
    <property type="component" value="Unassembled WGS sequence"/>
</dbReference>
<dbReference type="InterPro" id="IPR007751">
    <property type="entry name" value="DUF676_lipase-like"/>
</dbReference>
<evidence type="ECO:0000313" key="9">
    <source>
        <dbReference type="EMBL" id="KAF5849933.1"/>
    </source>
</evidence>
<evidence type="ECO:0000259" key="8">
    <source>
        <dbReference type="Pfam" id="PF05057"/>
    </source>
</evidence>
<evidence type="ECO:0000256" key="4">
    <source>
        <dbReference type="ARBA" id="ARBA00007920"/>
    </source>
</evidence>
<proteinExistence type="inferred from homology"/>
<evidence type="ECO:0000256" key="5">
    <source>
        <dbReference type="ARBA" id="ARBA00022824"/>
    </source>
</evidence>
<protein>
    <recommendedName>
        <fullName evidence="8">DUF676 domain-containing protein</fullName>
    </recommendedName>
</protein>
<comment type="subcellular location">
    <subcellularLocation>
        <location evidence="2">Endoplasmic reticulum</location>
    </subcellularLocation>
    <subcellularLocation>
        <location evidence="3">Membrane</location>
    </subcellularLocation>
    <subcellularLocation>
        <location evidence="1">Mitochondrion</location>
    </subcellularLocation>
</comment>